<dbReference type="InterPro" id="IPR005801">
    <property type="entry name" value="ADC_synthase"/>
</dbReference>
<dbReference type="Gene3D" id="3.60.120.10">
    <property type="entry name" value="Anthranilate synthase"/>
    <property type="match status" value="1"/>
</dbReference>
<sequence length="327" mass="37655">MDEYLIYRFPGESVQYFLGRWEKTTLQNVLDQTGRFVVSTDDGKEVFAFVSEVKIEREGFHPQLKNKSDQIAVSQEDYSIALAEVLKEMEGDIQKTVFSRIDRRHWDATGILEVFDALEEAYPNTLVYILVSGQWGTWLGATPETLLASSVDHFNSMALAGTLPANTTEDWTEKEREEQAYVEKYILEAIQEEGSLLQQSEVEERFAGPVKHLCTRFQFVLKDGRLEPFIRRLHPTPAVCGIPLEEARALYRKYEKHQRKLYTGFIGRVGREKFNLFVNLRCMECYIDSVDLYVGGGITKDSVPGKEWEETVRKANTLGQFLSKHER</sequence>
<gene>
    <name evidence="2" type="ORF">GCM10009118_30500</name>
</gene>
<dbReference type="Pfam" id="PF00425">
    <property type="entry name" value="Chorismate_bind"/>
    <property type="match status" value="1"/>
</dbReference>
<dbReference type="EMBL" id="BAAAFH010000022">
    <property type="protein sequence ID" value="GAA0876640.1"/>
    <property type="molecule type" value="Genomic_DNA"/>
</dbReference>
<protein>
    <recommendedName>
        <fullName evidence="1">Chorismate-utilising enzyme C-terminal domain-containing protein</fullName>
    </recommendedName>
</protein>
<keyword evidence="3" id="KW-1185">Reference proteome</keyword>
<evidence type="ECO:0000259" key="1">
    <source>
        <dbReference type="Pfam" id="PF00425"/>
    </source>
</evidence>
<name>A0ABP3Y5B6_9FLAO</name>
<dbReference type="InterPro" id="IPR015890">
    <property type="entry name" value="Chorismate_C"/>
</dbReference>
<comment type="caution">
    <text evidence="2">The sequence shown here is derived from an EMBL/GenBank/DDBJ whole genome shotgun (WGS) entry which is preliminary data.</text>
</comment>
<reference evidence="3" key="1">
    <citation type="journal article" date="2019" name="Int. J. Syst. Evol. Microbiol.">
        <title>The Global Catalogue of Microorganisms (GCM) 10K type strain sequencing project: providing services to taxonomists for standard genome sequencing and annotation.</title>
        <authorList>
            <consortium name="The Broad Institute Genomics Platform"/>
            <consortium name="The Broad Institute Genome Sequencing Center for Infectious Disease"/>
            <person name="Wu L."/>
            <person name="Ma J."/>
        </authorList>
    </citation>
    <scope>NUCLEOTIDE SEQUENCE [LARGE SCALE GENOMIC DNA]</scope>
    <source>
        <strain evidence="3">JCM 16083</strain>
    </source>
</reference>
<accession>A0ABP3Y5B6</accession>
<organism evidence="2 3">
    <name type="scientific">Wandonia haliotis</name>
    <dbReference type="NCBI Taxonomy" id="574963"/>
    <lineage>
        <taxon>Bacteria</taxon>
        <taxon>Pseudomonadati</taxon>
        <taxon>Bacteroidota</taxon>
        <taxon>Flavobacteriia</taxon>
        <taxon>Flavobacteriales</taxon>
        <taxon>Crocinitomicaceae</taxon>
        <taxon>Wandonia</taxon>
    </lineage>
</organism>
<dbReference type="Proteomes" id="UP001501126">
    <property type="component" value="Unassembled WGS sequence"/>
</dbReference>
<dbReference type="RefSeq" id="WP_343789896.1">
    <property type="nucleotide sequence ID" value="NZ_BAAAFH010000022.1"/>
</dbReference>
<dbReference type="PANTHER" id="PTHR42839">
    <property type="entry name" value="ISOCHORISMATE SYNTHASE ENTC"/>
    <property type="match status" value="1"/>
</dbReference>
<dbReference type="SUPFAM" id="SSF56322">
    <property type="entry name" value="ADC synthase"/>
    <property type="match status" value="1"/>
</dbReference>
<evidence type="ECO:0000313" key="2">
    <source>
        <dbReference type="EMBL" id="GAA0876640.1"/>
    </source>
</evidence>
<feature type="domain" description="Chorismate-utilising enzyme C-terminal" evidence="1">
    <location>
        <begin position="75"/>
        <end position="314"/>
    </location>
</feature>
<evidence type="ECO:0000313" key="3">
    <source>
        <dbReference type="Proteomes" id="UP001501126"/>
    </source>
</evidence>
<proteinExistence type="predicted"/>
<dbReference type="PANTHER" id="PTHR42839:SF2">
    <property type="entry name" value="ISOCHORISMATE SYNTHASE ENTC"/>
    <property type="match status" value="1"/>
</dbReference>